<reference evidence="11 12" key="1">
    <citation type="journal article" date="2014" name="BMC Genomics">
        <title>Comparison of environmental and isolate Sulfobacillus genomes reveals diverse carbon, sulfur, nitrogen, and hydrogen metabolisms.</title>
        <authorList>
            <person name="Justice N.B."/>
            <person name="Norman A."/>
            <person name="Brown C.T."/>
            <person name="Singh A."/>
            <person name="Thomas B.C."/>
            <person name="Banfield J.F."/>
        </authorList>
    </citation>
    <scope>NUCLEOTIDE SEQUENCE [LARGE SCALE GENOMIC DNA]</scope>
    <source>
        <strain evidence="11">AMDSBA4</strain>
    </source>
</reference>
<name>A0A2T2XLT0_9FIRM</name>
<evidence type="ECO:0000256" key="9">
    <source>
        <dbReference type="ARBA" id="ARBA00048997"/>
    </source>
</evidence>
<gene>
    <name evidence="11" type="ORF">C7B46_00190</name>
</gene>
<accession>A0A2T2XLT0</accession>
<comment type="caution">
    <text evidence="11">The sequence shown here is derived from an EMBL/GenBank/DDBJ whole genome shotgun (WGS) entry which is preliminary data.</text>
</comment>
<feature type="domain" description="Glycosyltransferase 2-like" evidence="10">
    <location>
        <begin position="8"/>
        <end position="127"/>
    </location>
</feature>
<evidence type="ECO:0000256" key="8">
    <source>
        <dbReference type="ARBA" id="ARBA00048689"/>
    </source>
</evidence>
<dbReference type="InterPro" id="IPR001173">
    <property type="entry name" value="Glyco_trans_2-like"/>
</dbReference>
<dbReference type="PANTHER" id="PTHR48090:SF10">
    <property type="entry name" value="GLUCOSYL-3-PHOSPHOGLYCERATE SYNTHASE"/>
    <property type="match status" value="1"/>
</dbReference>
<keyword evidence="3" id="KW-0328">Glycosyltransferase</keyword>
<evidence type="ECO:0000259" key="10">
    <source>
        <dbReference type="Pfam" id="PF00535"/>
    </source>
</evidence>
<dbReference type="CDD" id="cd04179">
    <property type="entry name" value="DPM_DPG-synthase_like"/>
    <property type="match status" value="1"/>
</dbReference>
<comment type="similarity">
    <text evidence="2">Belongs to the glycosyltransferase 2 family.</text>
</comment>
<dbReference type="Proteomes" id="UP000242972">
    <property type="component" value="Unassembled WGS sequence"/>
</dbReference>
<comment type="catalytic activity">
    <reaction evidence="9">
        <text>an NDP-alpha-D-glucose + (2R)-3-phosphoglycerate = (2R)-2-O-(alpha-D-glucopyranosyl)-3-phospho-glycerate + a ribonucleoside 5'-diphosphate + H(+)</text>
        <dbReference type="Rhea" id="RHEA:47244"/>
        <dbReference type="ChEBI" id="CHEBI:15378"/>
        <dbReference type="ChEBI" id="CHEBI:57930"/>
        <dbReference type="ChEBI" id="CHEBI:58272"/>
        <dbReference type="ChEBI" id="CHEBI:62600"/>
        <dbReference type="ChEBI" id="CHEBI:76533"/>
        <dbReference type="EC" id="2.4.1.266"/>
    </reaction>
    <physiologicalReaction direction="left-to-right" evidence="9">
        <dbReference type="Rhea" id="RHEA:47245"/>
    </physiologicalReaction>
</comment>
<proteinExistence type="inferred from homology"/>
<organism evidence="11 12">
    <name type="scientific">Sulfobacillus benefaciens</name>
    <dbReference type="NCBI Taxonomy" id="453960"/>
    <lineage>
        <taxon>Bacteria</taxon>
        <taxon>Bacillati</taxon>
        <taxon>Bacillota</taxon>
        <taxon>Clostridia</taxon>
        <taxon>Eubacteriales</taxon>
        <taxon>Clostridiales Family XVII. Incertae Sedis</taxon>
        <taxon>Sulfobacillus</taxon>
    </lineage>
</organism>
<evidence type="ECO:0000313" key="11">
    <source>
        <dbReference type="EMBL" id="PSR35449.1"/>
    </source>
</evidence>
<dbReference type="Pfam" id="PF00535">
    <property type="entry name" value="Glycos_transf_2"/>
    <property type="match status" value="1"/>
</dbReference>
<evidence type="ECO:0000256" key="2">
    <source>
        <dbReference type="ARBA" id="ARBA00006739"/>
    </source>
</evidence>
<dbReference type="GO" id="GO:0016757">
    <property type="term" value="F:glycosyltransferase activity"/>
    <property type="evidence" value="ECO:0007669"/>
    <property type="project" value="UniProtKB-KW"/>
</dbReference>
<evidence type="ECO:0000256" key="4">
    <source>
        <dbReference type="ARBA" id="ARBA00022679"/>
    </source>
</evidence>
<dbReference type="EC" id="2.4.1.266" evidence="6"/>
<evidence type="ECO:0000313" key="12">
    <source>
        <dbReference type="Proteomes" id="UP000242972"/>
    </source>
</evidence>
<dbReference type="InterPro" id="IPR029044">
    <property type="entry name" value="Nucleotide-diphossugar_trans"/>
</dbReference>
<keyword evidence="4 11" id="KW-0808">Transferase</keyword>
<evidence type="ECO:0000256" key="7">
    <source>
        <dbReference type="ARBA" id="ARBA00040894"/>
    </source>
</evidence>
<dbReference type="InterPro" id="IPR050256">
    <property type="entry name" value="Glycosyltransferase_2"/>
</dbReference>
<dbReference type="Gene3D" id="3.90.550.10">
    <property type="entry name" value="Spore Coat Polysaccharide Biosynthesis Protein SpsA, Chain A"/>
    <property type="match status" value="1"/>
</dbReference>
<comment type="cofactor">
    <cofactor evidence="1">
        <name>Mg(2+)</name>
        <dbReference type="ChEBI" id="CHEBI:18420"/>
    </cofactor>
</comment>
<dbReference type="AlphaFoldDB" id="A0A2T2XLT0"/>
<evidence type="ECO:0000256" key="5">
    <source>
        <dbReference type="ARBA" id="ARBA00022842"/>
    </source>
</evidence>
<sequence>MKERVAAIVPAFNEEQNIASVLRVLMAVPEIDDIIVVNDGSTDDTSRVAREIGVRVLDLAENSGKGSALKAGAEQVTADILLFLDADLLGLTVTHVQELLRPVMNGDHEATVGIFEGGRTSTDWAQALTPFLSGQRAMRKQLLIGADYLDGAGYGVELQMHRQLKRMGKEPYAVILHDVTQVMKEEKMGLVKGLAARMKMYWEIIKEIPRV</sequence>
<comment type="catalytic activity">
    <reaction evidence="8">
        <text>(2R)-3-phosphoglycerate + UDP-alpha-D-glucose = (2R)-2-O-(alpha-D-glucopyranosyl)-3-phospho-glycerate + UDP + H(+)</text>
        <dbReference type="Rhea" id="RHEA:31319"/>
        <dbReference type="ChEBI" id="CHEBI:15378"/>
        <dbReference type="ChEBI" id="CHEBI:58223"/>
        <dbReference type="ChEBI" id="CHEBI:58272"/>
        <dbReference type="ChEBI" id="CHEBI:58885"/>
        <dbReference type="ChEBI" id="CHEBI:62600"/>
        <dbReference type="EC" id="2.4.1.266"/>
    </reaction>
    <physiologicalReaction direction="left-to-right" evidence="8">
        <dbReference type="Rhea" id="RHEA:31320"/>
    </physiologicalReaction>
</comment>
<evidence type="ECO:0000256" key="1">
    <source>
        <dbReference type="ARBA" id="ARBA00001946"/>
    </source>
</evidence>
<evidence type="ECO:0000256" key="6">
    <source>
        <dbReference type="ARBA" id="ARBA00039022"/>
    </source>
</evidence>
<dbReference type="EMBL" id="PXYW01000001">
    <property type="protein sequence ID" value="PSR35449.1"/>
    <property type="molecule type" value="Genomic_DNA"/>
</dbReference>
<evidence type="ECO:0000256" key="3">
    <source>
        <dbReference type="ARBA" id="ARBA00022676"/>
    </source>
</evidence>
<dbReference type="SUPFAM" id="SSF53448">
    <property type="entry name" value="Nucleotide-diphospho-sugar transferases"/>
    <property type="match status" value="1"/>
</dbReference>
<protein>
    <recommendedName>
        <fullName evidence="7">Glucosyl-3-phosphoglycerate synthase</fullName>
        <ecNumber evidence="6">2.4.1.266</ecNumber>
    </recommendedName>
</protein>
<dbReference type="PANTHER" id="PTHR48090">
    <property type="entry name" value="UNDECAPRENYL-PHOSPHATE 4-DEOXY-4-FORMAMIDO-L-ARABINOSE TRANSFERASE-RELATED"/>
    <property type="match status" value="1"/>
</dbReference>
<keyword evidence="5" id="KW-0460">Magnesium</keyword>